<protein>
    <submittedName>
        <fullName evidence="1">Uncharacterized protein</fullName>
    </submittedName>
</protein>
<gene>
    <name evidence="1" type="ORF">SKC35_07045</name>
</gene>
<evidence type="ECO:0000313" key="2">
    <source>
        <dbReference type="Proteomes" id="UP001598112"/>
    </source>
</evidence>
<organism evidence="1 2">
    <name type="scientific">Aquirufa originis</name>
    <dbReference type="NCBI Taxonomy" id="3096514"/>
    <lineage>
        <taxon>Bacteria</taxon>
        <taxon>Pseudomonadati</taxon>
        <taxon>Bacteroidota</taxon>
        <taxon>Cytophagia</taxon>
        <taxon>Cytophagales</taxon>
        <taxon>Flectobacillaceae</taxon>
        <taxon>Aquirufa</taxon>
    </lineage>
</organism>
<sequence>MNVYITGTPEVSNLLIKKVVQLLGKTKGPINPSQIELLRSKDLEPYVKLAEKDVAITFDSLNKAAEKVRKESNYDSGDFYVILTSHKLDLAFFGKNWFSYFNNKNVFVRTYGWEEHTPGKEHIAIAHQIIENIFQSLSGYKFERYDYYHDRSKGCINDFCKNEYEIEFKLRAGHICKSCLNVAVENGTSIEIIDQISRFLNEFRDELLDFKSVIQEMDIPQMTITENGKVVLGDKIVELDYIHLTFYIFTILHRGKEISVRYLRSHIDQFRNIYFALKKTGSDKAVQTFMGYSVDENGNQTTIRELDQMKKYIKDKRSAIKTSIEEVAGNELAELFKIGSFSTKDHNNTKHFYSIMPDNSRVKIEIEKGLMELIE</sequence>
<evidence type="ECO:0000313" key="1">
    <source>
        <dbReference type="EMBL" id="MFD3293437.1"/>
    </source>
</evidence>
<dbReference type="EMBL" id="JBBKXY010000002">
    <property type="protein sequence ID" value="MFD3293437.1"/>
    <property type="molecule type" value="Genomic_DNA"/>
</dbReference>
<dbReference type="Proteomes" id="UP001598112">
    <property type="component" value="Unassembled WGS sequence"/>
</dbReference>
<reference evidence="1 2" key="1">
    <citation type="submission" date="2024-03" db="EMBL/GenBank/DDBJ databases">
        <title>Aquirufa genome sequencing.</title>
        <authorList>
            <person name="Pitt A."/>
            <person name="Hahn M.W."/>
        </authorList>
    </citation>
    <scope>NUCLEOTIDE SEQUENCE [LARGE SCALE GENOMIC DNA]</scope>
    <source>
        <strain evidence="1 2">KTFRIE-69F</strain>
    </source>
</reference>
<proteinExistence type="predicted"/>
<dbReference type="RefSeq" id="WP_377978683.1">
    <property type="nucleotide sequence ID" value="NZ_JBBKXY010000002.1"/>
</dbReference>
<keyword evidence="2" id="KW-1185">Reference proteome</keyword>
<comment type="caution">
    <text evidence="1">The sequence shown here is derived from an EMBL/GenBank/DDBJ whole genome shotgun (WGS) entry which is preliminary data.</text>
</comment>
<name>A0ABW6D9N5_9BACT</name>
<accession>A0ABW6D9N5</accession>